<dbReference type="Proteomes" id="UP000050277">
    <property type="component" value="Unassembled WGS sequence"/>
</dbReference>
<comment type="caution">
    <text evidence="1">The sequence shown here is derived from an EMBL/GenBank/DDBJ whole genome shotgun (WGS) entry which is preliminary data.</text>
</comment>
<accession>A0A0P6YQB8</accession>
<gene>
    <name evidence="1" type="ORF">SE18_16385</name>
</gene>
<name>A0A0P6YQB8_9CHLR</name>
<sequence>MSWNIAEGREQAHLEYVTSEFVPALMKHGAISDAWLSLGGTPEAPEMILGITSDEEIELRSFLQSNEWQELSAKLSRHVADFRYWFTNKIQNPGGFQM</sequence>
<dbReference type="OrthoDB" id="161523at2"/>
<proteinExistence type="predicted"/>
<protein>
    <recommendedName>
        <fullName evidence="3">NIPSNAP domain-containing protein</fullName>
    </recommendedName>
</protein>
<evidence type="ECO:0000313" key="2">
    <source>
        <dbReference type="Proteomes" id="UP000050277"/>
    </source>
</evidence>
<reference evidence="1 2" key="1">
    <citation type="submission" date="2015-07" db="EMBL/GenBank/DDBJ databases">
        <title>Whole genome sequence of Herpetosiphon geysericola DSM 7119.</title>
        <authorList>
            <person name="Hemp J."/>
            <person name="Ward L.M."/>
            <person name="Pace L.A."/>
            <person name="Fischer W.W."/>
        </authorList>
    </citation>
    <scope>NUCLEOTIDE SEQUENCE [LARGE SCALE GENOMIC DNA]</scope>
    <source>
        <strain evidence="1 2">DSM 7119</strain>
    </source>
</reference>
<evidence type="ECO:0000313" key="1">
    <source>
        <dbReference type="EMBL" id="KPL85260.1"/>
    </source>
</evidence>
<dbReference type="RefSeq" id="WP_054535539.1">
    <property type="nucleotide sequence ID" value="NZ_LGKP01000025.1"/>
</dbReference>
<dbReference type="EMBL" id="LGKP01000025">
    <property type="protein sequence ID" value="KPL85260.1"/>
    <property type="molecule type" value="Genomic_DNA"/>
</dbReference>
<keyword evidence="2" id="KW-1185">Reference proteome</keyword>
<evidence type="ECO:0008006" key="3">
    <source>
        <dbReference type="Google" id="ProtNLM"/>
    </source>
</evidence>
<dbReference type="AlphaFoldDB" id="A0A0P6YQB8"/>
<organism evidence="1 2">
    <name type="scientific">Herpetosiphon geysericola</name>
    <dbReference type="NCBI Taxonomy" id="70996"/>
    <lineage>
        <taxon>Bacteria</taxon>
        <taxon>Bacillati</taxon>
        <taxon>Chloroflexota</taxon>
        <taxon>Chloroflexia</taxon>
        <taxon>Herpetosiphonales</taxon>
        <taxon>Herpetosiphonaceae</taxon>
        <taxon>Herpetosiphon</taxon>
    </lineage>
</organism>